<keyword evidence="9" id="KW-0464">Manganese</keyword>
<keyword evidence="14" id="KW-0812">Transmembrane</keyword>
<gene>
    <name evidence="17" type="primary">CIPK23</name>
    <name evidence="17" type="ORF">MA16_Dca002622</name>
</gene>
<keyword evidence="6 12" id="KW-0547">Nucleotide-binding</keyword>
<evidence type="ECO:0000259" key="15">
    <source>
        <dbReference type="PROSITE" id="PS50011"/>
    </source>
</evidence>
<feature type="binding site" evidence="12">
    <location>
        <position position="41"/>
    </location>
    <ligand>
        <name>ATP</name>
        <dbReference type="ChEBI" id="CHEBI:30616"/>
    </ligand>
</feature>
<keyword evidence="5" id="KW-0808">Transferase</keyword>
<evidence type="ECO:0000256" key="13">
    <source>
        <dbReference type="RuleBase" id="RU000304"/>
    </source>
</evidence>
<evidence type="ECO:0000256" key="2">
    <source>
        <dbReference type="ARBA" id="ARBA00006234"/>
    </source>
</evidence>
<proteinExistence type="inferred from homology"/>
<dbReference type="FunFam" id="3.30.200.20:FF:000096">
    <property type="entry name" value="Non-specific serine/threonine protein kinase"/>
    <property type="match status" value="1"/>
</dbReference>
<dbReference type="EMBL" id="KZ503041">
    <property type="protein sequence ID" value="PKU69352.1"/>
    <property type="molecule type" value="Genomic_DNA"/>
</dbReference>
<dbReference type="InterPro" id="IPR018451">
    <property type="entry name" value="NAF/FISL_domain"/>
</dbReference>
<dbReference type="Gene3D" id="3.30.200.20">
    <property type="entry name" value="Phosphorylase Kinase, domain 1"/>
    <property type="match status" value="1"/>
</dbReference>
<evidence type="ECO:0000256" key="12">
    <source>
        <dbReference type="PROSITE-ProRule" id="PRU10141"/>
    </source>
</evidence>
<dbReference type="PROSITE" id="PS00107">
    <property type="entry name" value="PROTEIN_KINASE_ATP"/>
    <property type="match status" value="1"/>
</dbReference>
<dbReference type="GO" id="GO:0106310">
    <property type="term" value="F:protein serine kinase activity"/>
    <property type="evidence" value="ECO:0007669"/>
    <property type="project" value="RHEA"/>
</dbReference>
<dbReference type="Proteomes" id="UP000233837">
    <property type="component" value="Unassembled WGS sequence"/>
</dbReference>
<keyword evidence="7 17" id="KW-0418">Kinase</keyword>
<evidence type="ECO:0000256" key="9">
    <source>
        <dbReference type="ARBA" id="ARBA00023211"/>
    </source>
</evidence>
<name>A0A2I0W115_9ASPA</name>
<comment type="similarity">
    <text evidence="2">Belongs to the protein kinase superfamily. CAMK Ser/Thr protein kinase family. SNF1 subfamily.</text>
</comment>
<dbReference type="GO" id="GO:0005524">
    <property type="term" value="F:ATP binding"/>
    <property type="evidence" value="ECO:0007669"/>
    <property type="project" value="UniProtKB-UniRule"/>
</dbReference>
<dbReference type="InterPro" id="IPR004041">
    <property type="entry name" value="NAF_dom"/>
</dbReference>
<evidence type="ECO:0000256" key="10">
    <source>
        <dbReference type="ARBA" id="ARBA00047899"/>
    </source>
</evidence>
<evidence type="ECO:0000256" key="3">
    <source>
        <dbReference type="ARBA" id="ARBA00012513"/>
    </source>
</evidence>
<dbReference type="FunFam" id="1.10.510.10:FF:000279">
    <property type="entry name" value="Non-specific serine/threonine protein kinase"/>
    <property type="match status" value="1"/>
</dbReference>
<organism evidence="17 18">
    <name type="scientific">Dendrobium catenatum</name>
    <dbReference type="NCBI Taxonomy" id="906689"/>
    <lineage>
        <taxon>Eukaryota</taxon>
        <taxon>Viridiplantae</taxon>
        <taxon>Streptophyta</taxon>
        <taxon>Embryophyta</taxon>
        <taxon>Tracheophyta</taxon>
        <taxon>Spermatophyta</taxon>
        <taxon>Magnoliopsida</taxon>
        <taxon>Liliopsida</taxon>
        <taxon>Asparagales</taxon>
        <taxon>Orchidaceae</taxon>
        <taxon>Epidendroideae</taxon>
        <taxon>Malaxideae</taxon>
        <taxon>Dendrobiinae</taxon>
        <taxon>Dendrobium</taxon>
    </lineage>
</organism>
<keyword evidence="8 12" id="KW-0067">ATP-binding</keyword>
<dbReference type="SMART" id="SM00220">
    <property type="entry name" value="S_TKc"/>
    <property type="match status" value="1"/>
</dbReference>
<dbReference type="SUPFAM" id="SSF56112">
    <property type="entry name" value="Protein kinase-like (PK-like)"/>
    <property type="match status" value="1"/>
</dbReference>
<accession>A0A2I0W115</accession>
<dbReference type="CDD" id="cd14663">
    <property type="entry name" value="STKc_SnRK3"/>
    <property type="match status" value="1"/>
</dbReference>
<dbReference type="InterPro" id="IPR008271">
    <property type="entry name" value="Ser/Thr_kinase_AS"/>
</dbReference>
<evidence type="ECO:0000256" key="5">
    <source>
        <dbReference type="ARBA" id="ARBA00022679"/>
    </source>
</evidence>
<keyword evidence="14" id="KW-1133">Transmembrane helix</keyword>
<dbReference type="STRING" id="906689.A0A2I0W115"/>
<dbReference type="PROSITE" id="PS50011">
    <property type="entry name" value="PROTEIN_KINASE_DOM"/>
    <property type="match status" value="1"/>
</dbReference>
<dbReference type="Gene3D" id="3.30.310.80">
    <property type="entry name" value="Kinase associated domain 1, KA1"/>
    <property type="match status" value="1"/>
</dbReference>
<reference evidence="17 18" key="2">
    <citation type="journal article" date="2017" name="Nature">
        <title>The Apostasia genome and the evolution of orchids.</title>
        <authorList>
            <person name="Zhang G.Q."/>
            <person name="Liu K.W."/>
            <person name="Li Z."/>
            <person name="Lohaus R."/>
            <person name="Hsiao Y.Y."/>
            <person name="Niu S.C."/>
            <person name="Wang J.Y."/>
            <person name="Lin Y.C."/>
            <person name="Xu Q."/>
            <person name="Chen L.J."/>
            <person name="Yoshida K."/>
            <person name="Fujiwara S."/>
            <person name="Wang Z.W."/>
            <person name="Zhang Y.Q."/>
            <person name="Mitsuda N."/>
            <person name="Wang M."/>
            <person name="Liu G.H."/>
            <person name="Pecoraro L."/>
            <person name="Huang H.X."/>
            <person name="Xiao X.J."/>
            <person name="Lin M."/>
            <person name="Wu X.Y."/>
            <person name="Wu W.L."/>
            <person name="Chen Y.Y."/>
            <person name="Chang S.B."/>
            <person name="Sakamoto S."/>
            <person name="Ohme-Takagi M."/>
            <person name="Yagi M."/>
            <person name="Zeng S.J."/>
            <person name="Shen C.Y."/>
            <person name="Yeh C.M."/>
            <person name="Luo Y.B."/>
            <person name="Tsai W.C."/>
            <person name="Van de Peer Y."/>
            <person name="Liu Z.J."/>
        </authorList>
    </citation>
    <scope>NUCLEOTIDE SEQUENCE [LARGE SCALE GENOMIC DNA]</scope>
    <source>
        <tissue evidence="17">The whole plant</tissue>
    </source>
</reference>
<feature type="domain" description="Protein kinase" evidence="15">
    <location>
        <begin position="12"/>
        <end position="267"/>
    </location>
</feature>
<evidence type="ECO:0000256" key="8">
    <source>
        <dbReference type="ARBA" id="ARBA00022840"/>
    </source>
</evidence>
<feature type="transmembrane region" description="Helical" evidence="14">
    <location>
        <begin position="194"/>
        <end position="213"/>
    </location>
</feature>
<dbReference type="PANTHER" id="PTHR43895:SF123">
    <property type="entry name" value="NON-SPECIFIC SERINE_THREONINE PROTEIN KINASE"/>
    <property type="match status" value="1"/>
</dbReference>
<dbReference type="FunFam" id="3.30.310.80:FF:000002">
    <property type="entry name" value="Non-specific serine/threonine protein kinase"/>
    <property type="match status" value="1"/>
</dbReference>
<comment type="cofactor">
    <cofactor evidence="1">
        <name>Mn(2+)</name>
        <dbReference type="ChEBI" id="CHEBI:29035"/>
    </cofactor>
</comment>
<reference evidence="17 18" key="1">
    <citation type="journal article" date="2016" name="Sci. Rep.">
        <title>The Dendrobium catenatum Lindl. genome sequence provides insights into polysaccharide synthase, floral development and adaptive evolution.</title>
        <authorList>
            <person name="Zhang G.Q."/>
            <person name="Xu Q."/>
            <person name="Bian C."/>
            <person name="Tsai W.C."/>
            <person name="Yeh C.M."/>
            <person name="Liu K.W."/>
            <person name="Yoshida K."/>
            <person name="Zhang L.S."/>
            <person name="Chang S.B."/>
            <person name="Chen F."/>
            <person name="Shi Y."/>
            <person name="Su Y.Y."/>
            <person name="Zhang Y.Q."/>
            <person name="Chen L.J."/>
            <person name="Yin Y."/>
            <person name="Lin M."/>
            <person name="Huang H."/>
            <person name="Deng H."/>
            <person name="Wang Z.W."/>
            <person name="Zhu S.L."/>
            <person name="Zhao X."/>
            <person name="Deng C."/>
            <person name="Niu S.C."/>
            <person name="Huang J."/>
            <person name="Wang M."/>
            <person name="Liu G.H."/>
            <person name="Yang H.J."/>
            <person name="Xiao X.J."/>
            <person name="Hsiao Y.Y."/>
            <person name="Wu W.L."/>
            <person name="Chen Y.Y."/>
            <person name="Mitsuda N."/>
            <person name="Ohme-Takagi M."/>
            <person name="Luo Y.B."/>
            <person name="Van de Peer Y."/>
            <person name="Liu Z.J."/>
        </authorList>
    </citation>
    <scope>NUCLEOTIDE SEQUENCE [LARGE SCALE GENOMIC DNA]</scope>
    <source>
        <tissue evidence="17">The whole plant</tissue>
    </source>
</reference>
<keyword evidence="18" id="KW-1185">Reference proteome</keyword>
<dbReference type="InterPro" id="IPR000719">
    <property type="entry name" value="Prot_kinase_dom"/>
</dbReference>
<sequence>MSSTARMRVGRYEIGRTLGEGSFAKVKFARNVETGENVAIKILDKEKVLLHKMVGQIKREISTMKLIRHPNVIRMYEVMASKTKIYIVLELVTGGELFDKIASSGRLKEDEARKYFQQLINAVDYCHSRGVYHRDLKPENLLLDVNGLLKVSDFGLSALPQQVREDGLLHTTCGTPNYVAPEVINNKGYDGAKADLWSCGVILFILMAGYLPFEDSNLMILYKKIFKADFTCPAWFSTSVKKLIKRILDPNPQTRMTMAEVIENEWFKKGYQPPSFETAEISLDDVNAIFDESANLVVEQRLERPSQMNAFELISTSQGLNLGSLFEKQMGLVQRETRFASKLPAEEILSKIEEAAKPLGFNSEKRNYKLKLEGEKSGRKGPLAIATQVFEVAPSLNMVEVRKARGDTLEFHKVRDKFYKNISAGLKDIIWKT</sequence>
<keyword evidence="14" id="KW-0472">Membrane</keyword>
<dbReference type="PROSITE" id="PS00108">
    <property type="entry name" value="PROTEIN_KINASE_ST"/>
    <property type="match status" value="1"/>
</dbReference>
<evidence type="ECO:0000256" key="4">
    <source>
        <dbReference type="ARBA" id="ARBA00022527"/>
    </source>
</evidence>
<feature type="domain" description="NAF" evidence="16">
    <location>
        <begin position="303"/>
        <end position="327"/>
    </location>
</feature>
<dbReference type="CDD" id="cd12195">
    <property type="entry name" value="CIPK_C"/>
    <property type="match status" value="1"/>
</dbReference>
<evidence type="ECO:0000256" key="6">
    <source>
        <dbReference type="ARBA" id="ARBA00022741"/>
    </source>
</evidence>
<dbReference type="GO" id="GO:0007165">
    <property type="term" value="P:signal transduction"/>
    <property type="evidence" value="ECO:0007669"/>
    <property type="project" value="InterPro"/>
</dbReference>
<keyword evidence="4 13" id="KW-0723">Serine/threonine-protein kinase</keyword>
<evidence type="ECO:0000256" key="7">
    <source>
        <dbReference type="ARBA" id="ARBA00022777"/>
    </source>
</evidence>
<evidence type="ECO:0000259" key="16">
    <source>
        <dbReference type="PROSITE" id="PS50816"/>
    </source>
</evidence>
<comment type="catalytic activity">
    <reaction evidence="10">
        <text>L-threonyl-[protein] + ATP = O-phospho-L-threonyl-[protein] + ADP + H(+)</text>
        <dbReference type="Rhea" id="RHEA:46608"/>
        <dbReference type="Rhea" id="RHEA-COMP:11060"/>
        <dbReference type="Rhea" id="RHEA-COMP:11605"/>
        <dbReference type="ChEBI" id="CHEBI:15378"/>
        <dbReference type="ChEBI" id="CHEBI:30013"/>
        <dbReference type="ChEBI" id="CHEBI:30616"/>
        <dbReference type="ChEBI" id="CHEBI:61977"/>
        <dbReference type="ChEBI" id="CHEBI:456216"/>
        <dbReference type="EC" id="2.7.11.1"/>
    </reaction>
</comment>
<dbReference type="PROSITE" id="PS50816">
    <property type="entry name" value="NAF"/>
    <property type="match status" value="1"/>
</dbReference>
<dbReference type="AlphaFoldDB" id="A0A2I0W115"/>
<evidence type="ECO:0000313" key="18">
    <source>
        <dbReference type="Proteomes" id="UP000233837"/>
    </source>
</evidence>
<dbReference type="Pfam" id="PF03822">
    <property type="entry name" value="NAF"/>
    <property type="match status" value="1"/>
</dbReference>
<dbReference type="PANTHER" id="PTHR43895">
    <property type="entry name" value="CALCIUM/CALMODULIN-DEPENDENT PROTEIN KINASE KINASE-RELATED"/>
    <property type="match status" value="1"/>
</dbReference>
<dbReference type="EC" id="2.7.11.1" evidence="3"/>
<dbReference type="GO" id="GO:0004674">
    <property type="term" value="F:protein serine/threonine kinase activity"/>
    <property type="evidence" value="ECO:0007669"/>
    <property type="project" value="UniProtKB-KW"/>
</dbReference>
<dbReference type="InterPro" id="IPR017441">
    <property type="entry name" value="Protein_kinase_ATP_BS"/>
</dbReference>
<protein>
    <recommendedName>
        <fullName evidence="3">non-specific serine/threonine protein kinase</fullName>
        <ecNumber evidence="3">2.7.11.1</ecNumber>
    </recommendedName>
</protein>
<evidence type="ECO:0000256" key="1">
    <source>
        <dbReference type="ARBA" id="ARBA00001936"/>
    </source>
</evidence>
<evidence type="ECO:0000313" key="17">
    <source>
        <dbReference type="EMBL" id="PKU69352.1"/>
    </source>
</evidence>
<dbReference type="InterPro" id="IPR011009">
    <property type="entry name" value="Kinase-like_dom_sf"/>
</dbReference>
<evidence type="ECO:0000256" key="14">
    <source>
        <dbReference type="SAM" id="Phobius"/>
    </source>
</evidence>
<dbReference type="Pfam" id="PF00069">
    <property type="entry name" value="Pkinase"/>
    <property type="match status" value="1"/>
</dbReference>
<evidence type="ECO:0000256" key="11">
    <source>
        <dbReference type="ARBA" id="ARBA00048679"/>
    </source>
</evidence>
<dbReference type="Gene3D" id="1.10.510.10">
    <property type="entry name" value="Transferase(Phosphotransferase) domain 1"/>
    <property type="match status" value="1"/>
</dbReference>
<comment type="catalytic activity">
    <reaction evidence="11">
        <text>L-seryl-[protein] + ATP = O-phospho-L-seryl-[protein] + ADP + H(+)</text>
        <dbReference type="Rhea" id="RHEA:17989"/>
        <dbReference type="Rhea" id="RHEA-COMP:9863"/>
        <dbReference type="Rhea" id="RHEA-COMP:11604"/>
        <dbReference type="ChEBI" id="CHEBI:15378"/>
        <dbReference type="ChEBI" id="CHEBI:29999"/>
        <dbReference type="ChEBI" id="CHEBI:30616"/>
        <dbReference type="ChEBI" id="CHEBI:83421"/>
        <dbReference type="ChEBI" id="CHEBI:456216"/>
        <dbReference type="EC" id="2.7.11.1"/>
    </reaction>
</comment>